<sequence length="106" mass="12222">MLRHLLKVEVSNIRLLKEASFWNLATCPRLVKLETRFHPFLMSFRWCPLPASQMVVLSALSSTLNRNVFMHFTAYLPEVILLAIILQNGVWPVHGTFGIDDMLQQV</sequence>
<comment type="caution">
    <text evidence="1">The sequence shown here is derived from an EMBL/GenBank/DDBJ whole genome shotgun (WGS) entry which is preliminary data.</text>
</comment>
<dbReference type="AlphaFoldDB" id="A0A8S0VLQ9"/>
<evidence type="ECO:0000313" key="1">
    <source>
        <dbReference type="EMBL" id="CAA3031805.1"/>
    </source>
</evidence>
<reference evidence="1 2" key="1">
    <citation type="submission" date="2019-12" db="EMBL/GenBank/DDBJ databases">
        <authorList>
            <person name="Alioto T."/>
            <person name="Alioto T."/>
            <person name="Gomez Garrido J."/>
        </authorList>
    </citation>
    <scope>NUCLEOTIDE SEQUENCE [LARGE SCALE GENOMIC DNA]</scope>
</reference>
<protein>
    <submittedName>
        <fullName evidence="1">Uncharacterized protein</fullName>
    </submittedName>
</protein>
<dbReference type="Gramene" id="OE9A112197T1">
    <property type="protein sequence ID" value="OE9A112197C1"/>
    <property type="gene ID" value="OE9A112197"/>
</dbReference>
<evidence type="ECO:0000313" key="2">
    <source>
        <dbReference type="Proteomes" id="UP000594638"/>
    </source>
</evidence>
<name>A0A8S0VLQ9_OLEEU</name>
<keyword evidence="2" id="KW-1185">Reference proteome</keyword>
<dbReference type="Proteomes" id="UP000594638">
    <property type="component" value="Unassembled WGS sequence"/>
</dbReference>
<gene>
    <name evidence="1" type="ORF">OLEA9_A112197</name>
</gene>
<proteinExistence type="predicted"/>
<dbReference type="EMBL" id="CACTIH010009485">
    <property type="protein sequence ID" value="CAA3031805.1"/>
    <property type="molecule type" value="Genomic_DNA"/>
</dbReference>
<accession>A0A8S0VLQ9</accession>
<organism evidence="1 2">
    <name type="scientific">Olea europaea subsp. europaea</name>
    <dbReference type="NCBI Taxonomy" id="158383"/>
    <lineage>
        <taxon>Eukaryota</taxon>
        <taxon>Viridiplantae</taxon>
        <taxon>Streptophyta</taxon>
        <taxon>Embryophyta</taxon>
        <taxon>Tracheophyta</taxon>
        <taxon>Spermatophyta</taxon>
        <taxon>Magnoliopsida</taxon>
        <taxon>eudicotyledons</taxon>
        <taxon>Gunneridae</taxon>
        <taxon>Pentapetalae</taxon>
        <taxon>asterids</taxon>
        <taxon>lamiids</taxon>
        <taxon>Lamiales</taxon>
        <taxon>Oleaceae</taxon>
        <taxon>Oleeae</taxon>
        <taxon>Olea</taxon>
    </lineage>
</organism>